<dbReference type="InterPro" id="IPR029063">
    <property type="entry name" value="SAM-dependent_MTases_sf"/>
</dbReference>
<evidence type="ECO:0000313" key="5">
    <source>
        <dbReference type="EMBL" id="CAA0107031.1"/>
    </source>
</evidence>
<dbReference type="PANTHER" id="PTHR43619:SF2">
    <property type="entry name" value="S-ADENOSYL-L-METHIONINE-DEPENDENT METHYLTRANSFERASES SUPERFAMILY PROTEIN"/>
    <property type="match status" value="1"/>
</dbReference>
<gene>
    <name evidence="5" type="ORF">OPDIPICF_01136</name>
</gene>
<dbReference type="Gene3D" id="3.40.50.150">
    <property type="entry name" value="Vaccinia Virus protein VP39"/>
    <property type="match status" value="1"/>
</dbReference>
<evidence type="ECO:0000256" key="1">
    <source>
        <dbReference type="ARBA" id="ARBA00008138"/>
    </source>
</evidence>
<dbReference type="InterPro" id="IPR011610">
    <property type="entry name" value="SAM_mthyl_Trfase_ML2640-like"/>
</dbReference>
<organism evidence="5 6">
    <name type="scientific">BD1-7 clade bacterium</name>
    <dbReference type="NCBI Taxonomy" id="2029982"/>
    <lineage>
        <taxon>Bacteria</taxon>
        <taxon>Pseudomonadati</taxon>
        <taxon>Pseudomonadota</taxon>
        <taxon>Gammaproteobacteria</taxon>
        <taxon>Cellvibrionales</taxon>
        <taxon>Spongiibacteraceae</taxon>
        <taxon>BD1-7 clade</taxon>
    </lineage>
</organism>
<comment type="function">
    <text evidence="4">Exhibits S-adenosyl-L-methionine-dependent methyltransferase activity.</text>
</comment>
<dbReference type="Proteomes" id="UP000441399">
    <property type="component" value="Unassembled WGS sequence"/>
</dbReference>
<dbReference type="PANTHER" id="PTHR43619">
    <property type="entry name" value="S-ADENOSYL-L-METHIONINE-DEPENDENT METHYLTRANSFERASE YKTD-RELATED"/>
    <property type="match status" value="1"/>
</dbReference>
<dbReference type="NCBIfam" id="TIGR00027">
    <property type="entry name" value="mthyl_TIGR00027"/>
    <property type="match status" value="1"/>
</dbReference>
<evidence type="ECO:0000256" key="2">
    <source>
        <dbReference type="ARBA" id="ARBA00022603"/>
    </source>
</evidence>
<reference evidence="5 6" key="1">
    <citation type="submission" date="2019-11" db="EMBL/GenBank/DDBJ databases">
        <authorList>
            <person name="Holert J."/>
        </authorList>
    </citation>
    <scope>NUCLEOTIDE SEQUENCE [LARGE SCALE GENOMIC DNA]</scope>
    <source>
        <strain evidence="5">SB11_3</strain>
    </source>
</reference>
<comment type="similarity">
    <text evidence="1 4">Belongs to the UPF0677 family.</text>
</comment>
<dbReference type="AlphaFoldDB" id="A0A5S9PSA1"/>
<name>A0A5S9PSA1_9GAMM</name>
<dbReference type="OrthoDB" id="9806164at2"/>
<evidence type="ECO:0000313" key="6">
    <source>
        <dbReference type="Proteomes" id="UP000441399"/>
    </source>
</evidence>
<dbReference type="EC" id="2.1.1.-" evidence="4"/>
<dbReference type="EMBL" id="CACSIO010000012">
    <property type="protein sequence ID" value="CAA0107031.1"/>
    <property type="molecule type" value="Genomic_DNA"/>
</dbReference>
<keyword evidence="6" id="KW-1185">Reference proteome</keyword>
<keyword evidence="2 4" id="KW-0489">Methyltransferase</keyword>
<dbReference type="GO" id="GO:0008168">
    <property type="term" value="F:methyltransferase activity"/>
    <property type="evidence" value="ECO:0007669"/>
    <property type="project" value="UniProtKB-UniRule"/>
</dbReference>
<keyword evidence="3 5" id="KW-0808">Transferase</keyword>
<accession>A0A5S9PSA1</accession>
<evidence type="ECO:0000256" key="3">
    <source>
        <dbReference type="ARBA" id="ARBA00022679"/>
    </source>
</evidence>
<dbReference type="Pfam" id="PF04072">
    <property type="entry name" value="LCM"/>
    <property type="match status" value="1"/>
</dbReference>
<keyword evidence="4" id="KW-0949">S-adenosyl-L-methionine</keyword>
<sequence>MAMSANAVKAVSTTAMAVSLIRSVHSHHAPDPLLHDAWSDVFVSSSMRKQVRRVLLPEMQRLGSASMDDYLQHHPSYAAIVMRERFTEDALFRTLDEDIEQYVLLGAGFDAFAWRYPSMMERLNLFEVDLPDTQQYKQERLETSGIRTPSNLHFVAADFTQSNLRQSLVSGGFNLDKKAFFSWLGVTLYLPRDVNIEMFRQFSNLAPAGGYLAFSYIDDCLLTGAEAGSAKWKAYQRVRAEVERAGEPWVCGFNPDTLPDLLEECGLTLLEDLDGYDLLERFGDGGDQCMLPAPFSRVALAKINPLH</sequence>
<dbReference type="InterPro" id="IPR007213">
    <property type="entry name" value="Ppm1/Ppm2/Tcmp"/>
</dbReference>
<evidence type="ECO:0000256" key="4">
    <source>
        <dbReference type="RuleBase" id="RU362030"/>
    </source>
</evidence>
<proteinExistence type="inferred from homology"/>
<protein>
    <recommendedName>
        <fullName evidence="4">S-adenosyl-L-methionine-dependent methyltransferase</fullName>
        <ecNumber evidence="4">2.1.1.-</ecNumber>
    </recommendedName>
</protein>
<dbReference type="SUPFAM" id="SSF53335">
    <property type="entry name" value="S-adenosyl-L-methionine-dependent methyltransferases"/>
    <property type="match status" value="1"/>
</dbReference>
<dbReference type="GO" id="GO:0032259">
    <property type="term" value="P:methylation"/>
    <property type="evidence" value="ECO:0007669"/>
    <property type="project" value="UniProtKB-KW"/>
</dbReference>